<feature type="domain" description="SGNH hydrolase-type esterase" evidence="2">
    <location>
        <begin position="226"/>
        <end position="422"/>
    </location>
</feature>
<feature type="chain" id="PRO_5045861885" evidence="1">
    <location>
        <begin position="29"/>
        <end position="433"/>
    </location>
</feature>
<dbReference type="SUPFAM" id="SSF52266">
    <property type="entry name" value="SGNH hydrolase"/>
    <property type="match status" value="1"/>
</dbReference>
<gene>
    <name evidence="3" type="ORF">GCM10009639_36780</name>
</gene>
<dbReference type="Pfam" id="PF13472">
    <property type="entry name" value="Lipase_GDSL_2"/>
    <property type="match status" value="1"/>
</dbReference>
<dbReference type="Gene3D" id="3.40.50.1110">
    <property type="entry name" value="SGNH hydrolase"/>
    <property type="match status" value="1"/>
</dbReference>
<name>A0ABN1Y5A3_9ACTN</name>
<keyword evidence="1" id="KW-0732">Signal</keyword>
<dbReference type="InterPro" id="IPR036514">
    <property type="entry name" value="SGNH_hydro_sf"/>
</dbReference>
<keyword evidence="4" id="KW-1185">Reference proteome</keyword>
<evidence type="ECO:0000313" key="3">
    <source>
        <dbReference type="EMBL" id="GAA1398343.1"/>
    </source>
</evidence>
<accession>A0ABN1Y5A3</accession>
<proteinExistence type="predicted"/>
<sequence length="433" mass="45457">MPARKPFLRARRAVAAAGLLTALAVAPAAVPGAPPAFAGSASGGAWTAAWASSLVRPTAPQPWSWPNWAWDGFADQSLRQVVRVTAAGSELRIRVSNRYGGQPLRLSRASVARAGDGASVLPGTIGALRFGGRPDAVVPAGAELWSDVLRLPVRPLERIAVTLYFSGPTGPVAFHEDGLATAHRATGDRTRDTTGEAFAGATSESHYLLAGVEVRGARTGGAVVTFGDSLTDGWGSTPGTDRRYPDRLAERLRADGRRLAVVNAGLSGNRLLTDSPCYGERGLERFRREVLDRPGARTVVVLIGINDIGGGGLDDWGCGAHPTVTAQQVTDGHRALIDAAHRRGLTVVGATLPPFRGYAPYYAPEKERVRDAVNRWIRTSGAYDAVADLDRALADPRPGHRDELAAAYASGDGLHPGDAGTAAMARAVADLIP</sequence>
<reference evidence="3 4" key="1">
    <citation type="journal article" date="2019" name="Int. J. Syst. Evol. Microbiol.">
        <title>The Global Catalogue of Microorganisms (GCM) 10K type strain sequencing project: providing services to taxonomists for standard genome sequencing and annotation.</title>
        <authorList>
            <consortium name="The Broad Institute Genomics Platform"/>
            <consortium name="The Broad Institute Genome Sequencing Center for Infectious Disease"/>
            <person name="Wu L."/>
            <person name="Ma J."/>
        </authorList>
    </citation>
    <scope>NUCLEOTIDE SEQUENCE [LARGE SCALE GENOMIC DNA]</scope>
    <source>
        <strain evidence="3 4">JCM 12393</strain>
    </source>
</reference>
<evidence type="ECO:0000313" key="4">
    <source>
        <dbReference type="Proteomes" id="UP001499863"/>
    </source>
</evidence>
<dbReference type="PANTHER" id="PTHR43784:SF2">
    <property type="entry name" value="GDSL-LIKE LIPASE_ACYLHYDROLASE, PUTATIVE (AFU_ORTHOLOGUE AFUA_2G00820)-RELATED"/>
    <property type="match status" value="1"/>
</dbReference>
<organism evidence="3 4">
    <name type="scientific">Kitasatospora putterlickiae</name>
    <dbReference type="NCBI Taxonomy" id="221725"/>
    <lineage>
        <taxon>Bacteria</taxon>
        <taxon>Bacillati</taxon>
        <taxon>Actinomycetota</taxon>
        <taxon>Actinomycetes</taxon>
        <taxon>Kitasatosporales</taxon>
        <taxon>Streptomycetaceae</taxon>
        <taxon>Kitasatospora</taxon>
    </lineage>
</organism>
<dbReference type="PROSITE" id="PS51318">
    <property type="entry name" value="TAT"/>
    <property type="match status" value="1"/>
</dbReference>
<dbReference type="CDD" id="cd01830">
    <property type="entry name" value="XynE_like"/>
    <property type="match status" value="1"/>
</dbReference>
<dbReference type="PANTHER" id="PTHR43784">
    <property type="entry name" value="GDSL-LIKE LIPASE/ACYLHYDROLASE, PUTATIVE (AFU_ORTHOLOGUE AFUA_2G00820)-RELATED"/>
    <property type="match status" value="1"/>
</dbReference>
<dbReference type="InterPro" id="IPR053140">
    <property type="entry name" value="GDSL_Rv0518-like"/>
</dbReference>
<dbReference type="Proteomes" id="UP001499863">
    <property type="component" value="Unassembled WGS sequence"/>
</dbReference>
<comment type="caution">
    <text evidence="3">The sequence shown here is derived from an EMBL/GenBank/DDBJ whole genome shotgun (WGS) entry which is preliminary data.</text>
</comment>
<evidence type="ECO:0000259" key="2">
    <source>
        <dbReference type="Pfam" id="PF13472"/>
    </source>
</evidence>
<dbReference type="InterPro" id="IPR006311">
    <property type="entry name" value="TAT_signal"/>
</dbReference>
<evidence type="ECO:0000256" key="1">
    <source>
        <dbReference type="SAM" id="SignalP"/>
    </source>
</evidence>
<feature type="signal peptide" evidence="1">
    <location>
        <begin position="1"/>
        <end position="28"/>
    </location>
</feature>
<protein>
    <submittedName>
        <fullName evidence="3">SGNH/GDSL hydrolase family protein</fullName>
    </submittedName>
</protein>
<dbReference type="EMBL" id="BAAAKJ010000199">
    <property type="protein sequence ID" value="GAA1398343.1"/>
    <property type="molecule type" value="Genomic_DNA"/>
</dbReference>
<dbReference type="RefSeq" id="WP_344337213.1">
    <property type="nucleotide sequence ID" value="NZ_BAAAKJ010000199.1"/>
</dbReference>
<dbReference type="GO" id="GO:0016787">
    <property type="term" value="F:hydrolase activity"/>
    <property type="evidence" value="ECO:0007669"/>
    <property type="project" value="UniProtKB-KW"/>
</dbReference>
<dbReference type="InterPro" id="IPR013830">
    <property type="entry name" value="SGNH_hydro"/>
</dbReference>
<keyword evidence="3" id="KW-0378">Hydrolase</keyword>